<feature type="compositionally biased region" description="Polar residues" evidence="1">
    <location>
        <begin position="206"/>
        <end position="224"/>
    </location>
</feature>
<dbReference type="AlphaFoldDB" id="V8NJX2"/>
<proteinExistence type="predicted"/>
<name>V8NJX2_OPHHA</name>
<evidence type="ECO:0000313" key="3">
    <source>
        <dbReference type="Proteomes" id="UP000018936"/>
    </source>
</evidence>
<feature type="non-terminal residue" evidence="2">
    <location>
        <position position="1"/>
    </location>
</feature>
<feature type="compositionally biased region" description="Basic and acidic residues" evidence="1">
    <location>
        <begin position="24"/>
        <end position="105"/>
    </location>
</feature>
<protein>
    <submittedName>
        <fullName evidence="2">Nst1</fullName>
    </submittedName>
</protein>
<dbReference type="EMBL" id="AZIM01003181">
    <property type="protein sequence ID" value="ETE62554.1"/>
    <property type="molecule type" value="Genomic_DNA"/>
</dbReference>
<dbReference type="Proteomes" id="UP000018936">
    <property type="component" value="Unassembled WGS sequence"/>
</dbReference>
<feature type="compositionally biased region" description="Low complexity" evidence="1">
    <location>
        <begin position="227"/>
        <end position="243"/>
    </location>
</feature>
<reference evidence="2 3" key="1">
    <citation type="journal article" date="2013" name="Proc. Natl. Acad. Sci. U.S.A.">
        <title>The king cobra genome reveals dynamic gene evolution and adaptation in the snake venom system.</title>
        <authorList>
            <person name="Vonk F.J."/>
            <person name="Casewell N.R."/>
            <person name="Henkel C.V."/>
            <person name="Heimberg A.M."/>
            <person name="Jansen H.J."/>
            <person name="McCleary R.J."/>
            <person name="Kerkkamp H.M."/>
            <person name="Vos R.A."/>
            <person name="Guerreiro I."/>
            <person name="Calvete J.J."/>
            <person name="Wuster W."/>
            <person name="Woods A.E."/>
            <person name="Logan J.M."/>
            <person name="Harrison R.A."/>
            <person name="Castoe T.A."/>
            <person name="de Koning A.P."/>
            <person name="Pollock D.D."/>
            <person name="Yandell M."/>
            <person name="Calderon D."/>
            <person name="Renjifo C."/>
            <person name="Currier R.B."/>
            <person name="Salgado D."/>
            <person name="Pla D."/>
            <person name="Sanz L."/>
            <person name="Hyder A.S."/>
            <person name="Ribeiro J.M."/>
            <person name="Arntzen J.W."/>
            <person name="van den Thillart G.E."/>
            <person name="Boetzer M."/>
            <person name="Pirovano W."/>
            <person name="Dirks R.P."/>
            <person name="Spaink H.P."/>
            <person name="Duboule D."/>
            <person name="McGlinn E."/>
            <person name="Kini R.M."/>
            <person name="Richardson M.K."/>
        </authorList>
    </citation>
    <scope>NUCLEOTIDE SEQUENCE</scope>
    <source>
        <tissue evidence="2">Blood</tissue>
    </source>
</reference>
<feature type="region of interest" description="Disordered" evidence="1">
    <location>
        <begin position="1"/>
        <end position="157"/>
    </location>
</feature>
<sequence>MCVYGDGVGKRSEGKGREGRRKGERAEGGRKERRKEKIEKEGREGGRGKEGRKEKGEGRKEGRKEKIEKEGREGKEGRKEGRKEKIEREGRGGWGRKEGRKEGRKRERRERGRGKERREGGREKRKKRRGEKKRREGKSRHIKLRRKHRRKRRKRRGILIFPKQAIIFRLSQLEAALLDTQANPQITSLFLQRALDQTRERCPSKPSRNSFGTSRRPSPSSLGHGNQAPSPSAKPSSKVAQSPVLLLGGRDGVQPSSAKQKPSAMQPRDAPETSHLLQSLPDPLPAPSRGRAVPPSFCTPSRNSLLGGSAKPAQRDVASPAEVRPLWLAAACLLSSPPAWFPEAHMAEVCRLWVGRVPWPGSSWPSAGGVGEASKGRRKEVAAEGWDGVGGMGCLSGITERCFFPQEATGLSGFFSSEWIVGKEQRK</sequence>
<evidence type="ECO:0000256" key="1">
    <source>
        <dbReference type="SAM" id="MobiDB-lite"/>
    </source>
</evidence>
<keyword evidence="3" id="KW-1185">Reference proteome</keyword>
<evidence type="ECO:0000313" key="2">
    <source>
        <dbReference type="EMBL" id="ETE62554.1"/>
    </source>
</evidence>
<accession>V8NJX2</accession>
<comment type="caution">
    <text evidence="2">The sequence shown here is derived from an EMBL/GenBank/DDBJ whole genome shotgun (WGS) entry which is preliminary data.</text>
</comment>
<organism evidence="2 3">
    <name type="scientific">Ophiophagus hannah</name>
    <name type="common">King cobra</name>
    <name type="synonym">Naja hannah</name>
    <dbReference type="NCBI Taxonomy" id="8665"/>
    <lineage>
        <taxon>Eukaryota</taxon>
        <taxon>Metazoa</taxon>
        <taxon>Chordata</taxon>
        <taxon>Craniata</taxon>
        <taxon>Vertebrata</taxon>
        <taxon>Euteleostomi</taxon>
        <taxon>Lepidosauria</taxon>
        <taxon>Squamata</taxon>
        <taxon>Bifurcata</taxon>
        <taxon>Unidentata</taxon>
        <taxon>Episquamata</taxon>
        <taxon>Toxicofera</taxon>
        <taxon>Serpentes</taxon>
        <taxon>Colubroidea</taxon>
        <taxon>Elapidae</taxon>
        <taxon>Elapinae</taxon>
        <taxon>Ophiophagus</taxon>
    </lineage>
</organism>
<feature type="compositionally biased region" description="Basic residues" evidence="1">
    <location>
        <begin position="106"/>
        <end position="115"/>
    </location>
</feature>
<feature type="region of interest" description="Disordered" evidence="1">
    <location>
        <begin position="197"/>
        <end position="312"/>
    </location>
</feature>
<feature type="compositionally biased region" description="Basic and acidic residues" evidence="1">
    <location>
        <begin position="8"/>
        <end position="17"/>
    </location>
</feature>
<feature type="compositionally biased region" description="Basic residues" evidence="1">
    <location>
        <begin position="123"/>
        <end position="157"/>
    </location>
</feature>
<gene>
    <name evidence="2" type="primary">nst1</name>
    <name evidence="2" type="ORF">L345_11682</name>
</gene>